<feature type="transmembrane region" description="Helical" evidence="2">
    <location>
        <begin position="877"/>
        <end position="895"/>
    </location>
</feature>
<feature type="region of interest" description="Disordered" evidence="1">
    <location>
        <begin position="107"/>
        <end position="164"/>
    </location>
</feature>
<feature type="transmembrane region" description="Helical" evidence="2">
    <location>
        <begin position="340"/>
        <end position="359"/>
    </location>
</feature>
<feature type="transmembrane region" description="Helical" evidence="2">
    <location>
        <begin position="812"/>
        <end position="830"/>
    </location>
</feature>
<feature type="transmembrane region" description="Helical" evidence="2">
    <location>
        <begin position="621"/>
        <end position="639"/>
    </location>
</feature>
<feature type="region of interest" description="Disordered" evidence="1">
    <location>
        <begin position="47"/>
        <end position="72"/>
    </location>
</feature>
<keyword evidence="4" id="KW-1185">Reference proteome</keyword>
<feature type="transmembrane region" description="Helical" evidence="2">
    <location>
        <begin position="681"/>
        <end position="699"/>
    </location>
</feature>
<feature type="compositionally biased region" description="Low complexity" evidence="1">
    <location>
        <begin position="56"/>
        <end position="72"/>
    </location>
</feature>
<gene>
    <name evidence="3" type="ORF">WQ53_04055</name>
</gene>
<feature type="transmembrane region" description="Helical" evidence="2">
    <location>
        <begin position="429"/>
        <end position="450"/>
    </location>
</feature>
<feature type="transmembrane region" description="Helical" evidence="2">
    <location>
        <begin position="457"/>
        <end position="476"/>
    </location>
</feature>
<evidence type="ECO:0000256" key="1">
    <source>
        <dbReference type="SAM" id="MobiDB-lite"/>
    </source>
</evidence>
<feature type="transmembrane region" description="Helical" evidence="2">
    <location>
        <begin position="371"/>
        <end position="389"/>
    </location>
</feature>
<feature type="transmembrane region" description="Helical" evidence="2">
    <location>
        <begin position="711"/>
        <end position="729"/>
    </location>
</feature>
<feature type="transmembrane region" description="Helical" evidence="2">
    <location>
        <begin position="401"/>
        <end position="423"/>
    </location>
</feature>
<feature type="transmembrane region" description="Helical" evidence="2">
    <location>
        <begin position="293"/>
        <end position="310"/>
    </location>
</feature>
<dbReference type="KEGG" id="psuw:WQ53_04055"/>
<evidence type="ECO:0000313" key="4">
    <source>
        <dbReference type="Proteomes" id="UP000033067"/>
    </source>
</evidence>
<dbReference type="PANTHER" id="PTHR38434">
    <property type="entry name" value="BLL2549 PROTEIN"/>
    <property type="match status" value="1"/>
</dbReference>
<dbReference type="EMBL" id="CP011144">
    <property type="protein sequence ID" value="AKC88168.1"/>
    <property type="molecule type" value="Genomic_DNA"/>
</dbReference>
<dbReference type="PATRIC" id="fig|314722.6.peg.844"/>
<dbReference type="InterPro" id="IPR019286">
    <property type="entry name" value="DUF2339_TM"/>
</dbReference>
<feature type="compositionally biased region" description="Pro residues" evidence="1">
    <location>
        <begin position="141"/>
        <end position="151"/>
    </location>
</feature>
<accession>A0A0E3Z4W3</accession>
<dbReference type="Pfam" id="PF10101">
    <property type="entry name" value="DUF2339"/>
    <property type="match status" value="1"/>
</dbReference>
<feature type="transmembrane region" description="Helical" evidence="2">
    <location>
        <begin position="238"/>
        <end position="259"/>
    </location>
</feature>
<feature type="transmembrane region" description="Helical" evidence="2">
    <location>
        <begin position="750"/>
        <end position="772"/>
    </location>
</feature>
<feature type="compositionally biased region" description="Low complexity" evidence="1">
    <location>
        <begin position="89"/>
        <end position="102"/>
    </location>
</feature>
<feature type="transmembrane region" description="Helical" evidence="2">
    <location>
        <begin position="901"/>
        <end position="924"/>
    </location>
</feature>
<dbReference type="PIRSF" id="PIRSF035905">
    <property type="entry name" value="UCP035905_mp"/>
    <property type="match status" value="1"/>
</dbReference>
<keyword evidence="2" id="KW-1133">Transmembrane helix</keyword>
<feature type="transmembrane region" description="Helical" evidence="2">
    <location>
        <begin position="265"/>
        <end position="286"/>
    </location>
</feature>
<dbReference type="Proteomes" id="UP000033067">
    <property type="component" value="Chromosome"/>
</dbReference>
<dbReference type="InterPro" id="IPR014600">
    <property type="entry name" value="UCP035905_mem"/>
</dbReference>
<organism evidence="3 4">
    <name type="scientific">Pseudoxanthomonas suwonensis</name>
    <dbReference type="NCBI Taxonomy" id="314722"/>
    <lineage>
        <taxon>Bacteria</taxon>
        <taxon>Pseudomonadati</taxon>
        <taxon>Pseudomonadota</taxon>
        <taxon>Gammaproteobacteria</taxon>
        <taxon>Lysobacterales</taxon>
        <taxon>Lysobacteraceae</taxon>
        <taxon>Pseudoxanthomonas</taxon>
    </lineage>
</organism>
<feature type="transmembrane region" description="Helical" evidence="2">
    <location>
        <begin position="6"/>
        <end position="24"/>
    </location>
</feature>
<proteinExistence type="predicted"/>
<feature type="region of interest" description="Disordered" evidence="1">
    <location>
        <begin position="83"/>
        <end position="102"/>
    </location>
</feature>
<name>A0A0E3Z4W3_9GAMM</name>
<feature type="compositionally biased region" description="Low complexity" evidence="1">
    <location>
        <begin position="121"/>
        <end position="140"/>
    </location>
</feature>
<feature type="transmembrane region" description="Helical" evidence="2">
    <location>
        <begin position="482"/>
        <end position="499"/>
    </location>
</feature>
<feature type="transmembrane region" description="Helical" evidence="2">
    <location>
        <begin position="778"/>
        <end position="800"/>
    </location>
</feature>
<dbReference type="PANTHER" id="PTHR38434:SF1">
    <property type="entry name" value="BLL2549 PROTEIN"/>
    <property type="match status" value="1"/>
</dbReference>
<dbReference type="AlphaFoldDB" id="A0A0E3Z4W3"/>
<feature type="transmembrane region" description="Helical" evidence="2">
    <location>
        <begin position="850"/>
        <end position="870"/>
    </location>
</feature>
<feature type="transmembrane region" description="Helical" evidence="2">
    <location>
        <begin position="181"/>
        <end position="201"/>
    </location>
</feature>
<feature type="transmembrane region" description="Helical" evidence="2">
    <location>
        <begin position="536"/>
        <end position="553"/>
    </location>
</feature>
<sequence length="940" mass="97901">MLVGLALLAMPVLLVVALVSLSSLKGRVAALEGALAELRLATARPAPARARDEAARPPADAPAAGVGPAQDDAAPTLSELMRTQPPARPVSAASSPASSVHAPAMHEPAVHQPAASSAGQPSDTGSAPPAGGAATGAAASTPPPLPPPPNARPWREDAPGTPDTGAALLRTVKRWFTVGNVPVKIGMLVLLAGVAALLKYASDQGLFSLPLELRLAGVAAVALAALAFAWRRRQSNRVFALSLQGGAIGVLLLTVYAAFKLYGVLPAGAAFALSGLLVAGMGLLAVLQDAKALAVFALLAGFLAPLWLSTGSGNHVALFSYYALLNAAIVAIAWFRAWRILNLLGFVFTFGIGTLWGVYDYRPEQYASTQPFLALFFAFYLLVPILFARRQPEGRRDFIDGCLVFGTPLVAFALQAGLMEGVLADGDRLPLALCALGLGVLYAGLAWALLRRAGYAVLGQSHAILAVGFATLAVPLALSARATASAFALEGAGLFWLGLRQGRGLPQFAGAALQLLAACALLAGLLDHAGGDARPLFNPTAMGALLIALAGLASAWAARAHGMTGSALAFYLWGLAWWSGNGVHEIDRFVAADARPDALLAFAAASGWIAAEVHRWRPARALAATVFAAFALAMPLALWQDAVHAHPFGGGWGAAAWALFAVLGLRSLWCLRDDDDGGTAGLAQFAWWLLWPLSLSLWASWLATDAGLAQGWRVALLALPWLALAALALRRWPWLAFPRDAGAVAGLRTPLLGVVFALIATGWLLALALAASPAPLPWLPLLNPAELAQLIALALAAVWLWSAHSPATLSQLRTGVVALGGFLLLSASTLRSVHHWGGIDWNPELLSTSLAQTSLTVVWSVLGVIGWIVGSRRGRRGLWLAGAVLMGVVLAKLLLVDRQHLGGVLGIVSFIAYGVLCTIVGYLAPAPPRTHDDPLEEGRT</sequence>
<keyword evidence="2" id="KW-0472">Membrane</keyword>
<protein>
    <submittedName>
        <fullName evidence="3">Membrane protein</fullName>
    </submittedName>
</protein>
<evidence type="ECO:0000313" key="3">
    <source>
        <dbReference type="EMBL" id="AKC88168.1"/>
    </source>
</evidence>
<feature type="transmembrane region" description="Helical" evidence="2">
    <location>
        <begin position="316"/>
        <end position="335"/>
    </location>
</feature>
<evidence type="ECO:0000256" key="2">
    <source>
        <dbReference type="SAM" id="Phobius"/>
    </source>
</evidence>
<feature type="transmembrane region" description="Helical" evidence="2">
    <location>
        <begin position="511"/>
        <end position="530"/>
    </location>
</feature>
<feature type="transmembrane region" description="Helical" evidence="2">
    <location>
        <begin position="213"/>
        <end position="231"/>
    </location>
</feature>
<feature type="transmembrane region" description="Helical" evidence="2">
    <location>
        <begin position="651"/>
        <end position="669"/>
    </location>
</feature>
<keyword evidence="2" id="KW-0812">Transmembrane</keyword>
<reference evidence="3 4" key="1">
    <citation type="journal article" date="2015" name="Genome Announc.">
        <title>Complete Genome Sequence of Pseudoxanthomonas suwonensis Strain J1, a Cellulose-Degrading Bacterium Isolated from Leaf- and Wood-Enriched Soil.</title>
        <authorList>
            <person name="Hou L."/>
            <person name="Jiang J."/>
            <person name="Xu Z."/>
            <person name="Zhou Y."/>
            <person name="Leung F.C."/>
        </authorList>
    </citation>
    <scope>NUCLEOTIDE SEQUENCE [LARGE SCALE GENOMIC DNA]</scope>
    <source>
        <strain evidence="3 4">J1</strain>
    </source>
</reference>